<protein>
    <submittedName>
        <fullName evidence="1">Uncharacterized protein</fullName>
    </submittedName>
</protein>
<evidence type="ECO:0000313" key="1">
    <source>
        <dbReference type="EMBL" id="SFW42402.1"/>
    </source>
</evidence>
<accession>A0AA94L204</accession>
<dbReference type="EMBL" id="FPIW01000017">
    <property type="protein sequence ID" value="SFW42402.1"/>
    <property type="molecule type" value="Genomic_DNA"/>
</dbReference>
<name>A0AA94L204_DESDE</name>
<evidence type="ECO:0000313" key="2">
    <source>
        <dbReference type="Proteomes" id="UP000182680"/>
    </source>
</evidence>
<comment type="caution">
    <text evidence="1">The sequence shown here is derived from an EMBL/GenBank/DDBJ whole genome shotgun (WGS) entry which is preliminary data.</text>
</comment>
<gene>
    <name evidence="1" type="ORF">SAMN02910291_01250</name>
</gene>
<reference evidence="2" key="1">
    <citation type="submission" date="2016-11" db="EMBL/GenBank/DDBJ databases">
        <authorList>
            <person name="Jaros S."/>
            <person name="Januszkiewicz K."/>
            <person name="Wedrychowicz H."/>
        </authorList>
    </citation>
    <scope>NUCLEOTIDE SEQUENCE [LARGE SCALE GENOMIC DNA]</scope>
    <source>
        <strain evidence="2">DSM 7057</strain>
    </source>
</reference>
<organism evidence="1 2">
    <name type="scientific">Desulfovibrio desulfuricans</name>
    <dbReference type="NCBI Taxonomy" id="876"/>
    <lineage>
        <taxon>Bacteria</taxon>
        <taxon>Pseudomonadati</taxon>
        <taxon>Thermodesulfobacteriota</taxon>
        <taxon>Desulfovibrionia</taxon>
        <taxon>Desulfovibrionales</taxon>
        <taxon>Desulfovibrionaceae</taxon>
        <taxon>Desulfovibrio</taxon>
    </lineage>
</organism>
<dbReference type="Proteomes" id="UP000182680">
    <property type="component" value="Unassembled WGS sequence"/>
</dbReference>
<proteinExistence type="predicted"/>
<sequence length="62" mass="6657">MRKRYAPAGATNDRFVKLPKAGRKAFHGTYLGCKCKSNVHNGTGSSAGHAFAGYAPQTMTRL</sequence>
<dbReference type="AlphaFoldDB" id="A0AA94L204"/>